<dbReference type="EMBL" id="ABEU02000012">
    <property type="protein sequence ID" value="PNR43719.1"/>
    <property type="molecule type" value="Genomic_DNA"/>
</dbReference>
<keyword evidence="3" id="KW-1185">Reference proteome</keyword>
<sequence>MFTRLSECTKGMCMPRTNSDQYPLFMLRDAADITGALKRRLVSSRGCCDCSSIRVQPKFFNRNSNK</sequence>
<evidence type="ECO:0000313" key="2">
    <source>
        <dbReference type="EnsemblPlants" id="Pp3c12_10820V3.1"/>
    </source>
</evidence>
<dbReference type="Proteomes" id="UP000006727">
    <property type="component" value="Chromosome 12"/>
</dbReference>
<proteinExistence type="predicted"/>
<organism evidence="1">
    <name type="scientific">Physcomitrium patens</name>
    <name type="common">Spreading-leaved earth moss</name>
    <name type="synonym">Physcomitrella patens</name>
    <dbReference type="NCBI Taxonomy" id="3218"/>
    <lineage>
        <taxon>Eukaryota</taxon>
        <taxon>Viridiplantae</taxon>
        <taxon>Streptophyta</taxon>
        <taxon>Embryophyta</taxon>
        <taxon>Bryophyta</taxon>
        <taxon>Bryophytina</taxon>
        <taxon>Bryopsida</taxon>
        <taxon>Funariidae</taxon>
        <taxon>Funariales</taxon>
        <taxon>Funariaceae</taxon>
        <taxon>Physcomitrium</taxon>
    </lineage>
</organism>
<dbReference type="PaxDb" id="3218-PP1S450_7V6.1"/>
<evidence type="ECO:0000313" key="3">
    <source>
        <dbReference type="Proteomes" id="UP000006727"/>
    </source>
</evidence>
<evidence type="ECO:0000313" key="1">
    <source>
        <dbReference type="EMBL" id="PNR43719.1"/>
    </source>
</evidence>
<protein>
    <submittedName>
        <fullName evidence="1 2">Uncharacterized protein</fullName>
    </submittedName>
</protein>
<dbReference type="AlphaFoldDB" id="A0A2K1JQA5"/>
<name>A0A2K1JQA5_PHYPA</name>
<accession>A0A2K1JQA5</accession>
<reference evidence="1 3" key="1">
    <citation type="journal article" date="2008" name="Science">
        <title>The Physcomitrella genome reveals evolutionary insights into the conquest of land by plants.</title>
        <authorList>
            <person name="Rensing S."/>
            <person name="Lang D."/>
            <person name="Zimmer A."/>
            <person name="Terry A."/>
            <person name="Salamov A."/>
            <person name="Shapiro H."/>
            <person name="Nishiyama T."/>
            <person name="Perroud P.-F."/>
            <person name="Lindquist E."/>
            <person name="Kamisugi Y."/>
            <person name="Tanahashi T."/>
            <person name="Sakakibara K."/>
            <person name="Fujita T."/>
            <person name="Oishi K."/>
            <person name="Shin-I T."/>
            <person name="Kuroki Y."/>
            <person name="Toyoda A."/>
            <person name="Suzuki Y."/>
            <person name="Hashimoto A."/>
            <person name="Yamaguchi K."/>
            <person name="Sugano A."/>
            <person name="Kohara Y."/>
            <person name="Fujiyama A."/>
            <person name="Anterola A."/>
            <person name="Aoki S."/>
            <person name="Ashton N."/>
            <person name="Barbazuk W.B."/>
            <person name="Barker E."/>
            <person name="Bennetzen J."/>
            <person name="Bezanilla M."/>
            <person name="Blankenship R."/>
            <person name="Cho S.H."/>
            <person name="Dutcher S."/>
            <person name="Estelle M."/>
            <person name="Fawcett J.A."/>
            <person name="Gundlach H."/>
            <person name="Hanada K."/>
            <person name="Heyl A."/>
            <person name="Hicks K.A."/>
            <person name="Hugh J."/>
            <person name="Lohr M."/>
            <person name="Mayer K."/>
            <person name="Melkozernov A."/>
            <person name="Murata T."/>
            <person name="Nelson D."/>
            <person name="Pils B."/>
            <person name="Prigge M."/>
            <person name="Reiss B."/>
            <person name="Renner T."/>
            <person name="Rombauts S."/>
            <person name="Rushton P."/>
            <person name="Sanderfoot A."/>
            <person name="Schween G."/>
            <person name="Shiu S.-H."/>
            <person name="Stueber K."/>
            <person name="Theodoulou F.L."/>
            <person name="Tu H."/>
            <person name="Van de Peer Y."/>
            <person name="Verrier P.J."/>
            <person name="Waters E."/>
            <person name="Wood A."/>
            <person name="Yang L."/>
            <person name="Cove D."/>
            <person name="Cuming A."/>
            <person name="Hasebe M."/>
            <person name="Lucas S."/>
            <person name="Mishler D.B."/>
            <person name="Reski R."/>
            <person name="Grigoriev I."/>
            <person name="Quatrano R.S."/>
            <person name="Boore J.L."/>
        </authorList>
    </citation>
    <scope>NUCLEOTIDE SEQUENCE [LARGE SCALE GENOMIC DNA]</scope>
    <source>
        <strain evidence="2 3">cv. Gransden 2004</strain>
    </source>
</reference>
<dbReference type="EnsemblPlants" id="Pp3c12_10820V3.1">
    <property type="protein sequence ID" value="Pp3c12_10820V3.1"/>
    <property type="gene ID" value="Pp3c12_10820"/>
</dbReference>
<dbReference type="Gramene" id="Pp3c12_10820V3.1">
    <property type="protein sequence ID" value="Pp3c12_10820V3.1"/>
    <property type="gene ID" value="Pp3c12_10820"/>
</dbReference>
<gene>
    <name evidence="1" type="ORF">PHYPA_016101</name>
</gene>
<reference evidence="1 3" key="2">
    <citation type="journal article" date="2018" name="Plant J.">
        <title>The Physcomitrella patens chromosome-scale assembly reveals moss genome structure and evolution.</title>
        <authorList>
            <person name="Lang D."/>
            <person name="Ullrich K.K."/>
            <person name="Murat F."/>
            <person name="Fuchs J."/>
            <person name="Jenkins J."/>
            <person name="Haas F.B."/>
            <person name="Piednoel M."/>
            <person name="Gundlach H."/>
            <person name="Van Bel M."/>
            <person name="Meyberg R."/>
            <person name="Vives C."/>
            <person name="Morata J."/>
            <person name="Symeonidi A."/>
            <person name="Hiss M."/>
            <person name="Muchero W."/>
            <person name="Kamisugi Y."/>
            <person name="Saleh O."/>
            <person name="Blanc G."/>
            <person name="Decker E.L."/>
            <person name="van Gessel N."/>
            <person name="Grimwood J."/>
            <person name="Hayes R.D."/>
            <person name="Graham S.W."/>
            <person name="Gunter L.E."/>
            <person name="McDaniel S.F."/>
            <person name="Hoernstein S.N.W."/>
            <person name="Larsson A."/>
            <person name="Li F.W."/>
            <person name="Perroud P.F."/>
            <person name="Phillips J."/>
            <person name="Ranjan P."/>
            <person name="Rokshar D.S."/>
            <person name="Rothfels C.J."/>
            <person name="Schneider L."/>
            <person name="Shu S."/>
            <person name="Stevenson D.W."/>
            <person name="Thummler F."/>
            <person name="Tillich M."/>
            <person name="Villarreal Aguilar J.C."/>
            <person name="Widiez T."/>
            <person name="Wong G.K."/>
            <person name="Wymore A."/>
            <person name="Zhang Y."/>
            <person name="Zimmer A.D."/>
            <person name="Quatrano R.S."/>
            <person name="Mayer K.F.X."/>
            <person name="Goodstein D."/>
            <person name="Casacuberta J.M."/>
            <person name="Vandepoele K."/>
            <person name="Reski R."/>
            <person name="Cuming A.C."/>
            <person name="Tuskan G.A."/>
            <person name="Maumus F."/>
            <person name="Salse J."/>
            <person name="Schmutz J."/>
            <person name="Rensing S.A."/>
        </authorList>
    </citation>
    <scope>NUCLEOTIDE SEQUENCE [LARGE SCALE GENOMIC DNA]</scope>
    <source>
        <strain evidence="2 3">cv. Gransden 2004</strain>
    </source>
</reference>
<reference evidence="2" key="3">
    <citation type="submission" date="2020-12" db="UniProtKB">
        <authorList>
            <consortium name="EnsemblPlants"/>
        </authorList>
    </citation>
    <scope>IDENTIFICATION</scope>
</reference>